<name>A0A4Z2EAQ9_9TELE</name>
<dbReference type="PANTHER" id="PTHR22647:SF2">
    <property type="entry name" value="SH3 DOMAIN AND TETRATRICOPEPTIDE REPEAT-CONTAINING PROTEIN 2"/>
    <property type="match status" value="1"/>
</dbReference>
<dbReference type="OrthoDB" id="9927874at2759"/>
<dbReference type="GO" id="GO:1901184">
    <property type="term" value="P:regulation of ERBB signaling pathway"/>
    <property type="evidence" value="ECO:0007669"/>
    <property type="project" value="TreeGrafter"/>
</dbReference>
<evidence type="ECO:0000313" key="1">
    <source>
        <dbReference type="EMBL" id="TNN25650.1"/>
    </source>
</evidence>
<dbReference type="GO" id="GO:0033157">
    <property type="term" value="P:regulation of intracellular protein transport"/>
    <property type="evidence" value="ECO:0007669"/>
    <property type="project" value="TreeGrafter"/>
</dbReference>
<dbReference type="AlphaFoldDB" id="A0A4Z2EAQ9"/>
<dbReference type="Gene3D" id="1.25.40.10">
    <property type="entry name" value="Tetratricopeptide repeat domain"/>
    <property type="match status" value="1"/>
</dbReference>
<comment type="caution">
    <text evidence="1">The sequence shown here is derived from an EMBL/GenBank/DDBJ whole genome shotgun (WGS) entry which is preliminary data.</text>
</comment>
<dbReference type="InterPro" id="IPR011990">
    <property type="entry name" value="TPR-like_helical_dom_sf"/>
</dbReference>
<dbReference type="SUPFAM" id="SSF48452">
    <property type="entry name" value="TPR-like"/>
    <property type="match status" value="1"/>
</dbReference>
<organism evidence="1 2">
    <name type="scientific">Liparis tanakae</name>
    <name type="common">Tanaka's snailfish</name>
    <dbReference type="NCBI Taxonomy" id="230148"/>
    <lineage>
        <taxon>Eukaryota</taxon>
        <taxon>Metazoa</taxon>
        <taxon>Chordata</taxon>
        <taxon>Craniata</taxon>
        <taxon>Vertebrata</taxon>
        <taxon>Euteleostomi</taxon>
        <taxon>Actinopterygii</taxon>
        <taxon>Neopterygii</taxon>
        <taxon>Teleostei</taxon>
        <taxon>Neoteleostei</taxon>
        <taxon>Acanthomorphata</taxon>
        <taxon>Eupercaria</taxon>
        <taxon>Perciformes</taxon>
        <taxon>Cottioidei</taxon>
        <taxon>Cottales</taxon>
        <taxon>Liparidae</taxon>
        <taxon>Liparis</taxon>
    </lineage>
</organism>
<protein>
    <submittedName>
        <fullName evidence="1">SH3 domain and tetratricopeptide repeat-containing protein 2</fullName>
    </submittedName>
</protein>
<dbReference type="PANTHER" id="PTHR22647">
    <property type="entry name" value="SH3 DOMAIN AND TETRATRICOPEPTIDE REPEATS CONTAINING PROTEIN"/>
    <property type="match status" value="1"/>
</dbReference>
<reference evidence="1 2" key="1">
    <citation type="submission" date="2019-03" db="EMBL/GenBank/DDBJ databases">
        <title>First draft genome of Liparis tanakae, snailfish: a comprehensive survey of snailfish specific genes.</title>
        <authorList>
            <person name="Kim W."/>
            <person name="Song I."/>
            <person name="Jeong J.-H."/>
            <person name="Kim D."/>
            <person name="Kim S."/>
            <person name="Ryu S."/>
            <person name="Song J.Y."/>
            <person name="Lee S.K."/>
        </authorList>
    </citation>
    <scope>NUCLEOTIDE SEQUENCE [LARGE SCALE GENOMIC DNA]</scope>
    <source>
        <tissue evidence="1">Muscle</tissue>
    </source>
</reference>
<evidence type="ECO:0000313" key="2">
    <source>
        <dbReference type="Proteomes" id="UP000314294"/>
    </source>
</evidence>
<gene>
    <name evidence="1" type="primary">Sh3tc2_1</name>
    <name evidence="1" type="ORF">EYF80_064219</name>
</gene>
<accession>A0A4Z2EAQ9</accession>
<dbReference type="EMBL" id="SRLO01011987">
    <property type="protein sequence ID" value="TNN25650.1"/>
    <property type="molecule type" value="Genomic_DNA"/>
</dbReference>
<proteinExistence type="predicted"/>
<dbReference type="InterPro" id="IPR042772">
    <property type="entry name" value="SH3TC1/SH3TC2"/>
</dbReference>
<sequence>MVVAKVLSRVYADMLLYSQSIVYYEHCVSVCRELKDKRLEGEYLEILSSLYLSLNTERSSRKSLDYTKQSLRISIDLGKREEESETWLQVGRIYYLIQEDELADMYLQAAVKTALRMNDHRFVMSIYEEAGDVYFKGARSRMAAVPFYRVRGFVYRL</sequence>
<dbReference type="Proteomes" id="UP000314294">
    <property type="component" value="Unassembled WGS sequence"/>
</dbReference>
<keyword evidence="2" id="KW-1185">Reference proteome</keyword>